<sequence length="97" mass="12298">MRELKWKKAMDKPRRRDEEDKDYENRWTENTEAWGEKGIWNKWRMAEIRKYEELEEERIVFESEEMICIKNKETGEFRWEENSIKEERPVKRRKLDN</sequence>
<accession>A0A0N4ZD98</accession>
<evidence type="ECO:0000256" key="1">
    <source>
        <dbReference type="SAM" id="MobiDB-lite"/>
    </source>
</evidence>
<keyword evidence="2" id="KW-1185">Reference proteome</keyword>
<dbReference type="Proteomes" id="UP000038045">
    <property type="component" value="Unplaced"/>
</dbReference>
<evidence type="ECO:0000313" key="3">
    <source>
        <dbReference type="WBParaSite" id="PTRK_0000554000.1"/>
    </source>
</evidence>
<evidence type="ECO:0000313" key="2">
    <source>
        <dbReference type="Proteomes" id="UP000038045"/>
    </source>
</evidence>
<feature type="region of interest" description="Disordered" evidence="1">
    <location>
        <begin position="1"/>
        <end position="23"/>
    </location>
</feature>
<reference evidence="3" key="1">
    <citation type="submission" date="2017-02" db="UniProtKB">
        <authorList>
            <consortium name="WormBaseParasite"/>
        </authorList>
    </citation>
    <scope>IDENTIFICATION</scope>
</reference>
<organism evidence="2 3">
    <name type="scientific">Parastrongyloides trichosuri</name>
    <name type="common">Possum-specific nematode worm</name>
    <dbReference type="NCBI Taxonomy" id="131310"/>
    <lineage>
        <taxon>Eukaryota</taxon>
        <taxon>Metazoa</taxon>
        <taxon>Ecdysozoa</taxon>
        <taxon>Nematoda</taxon>
        <taxon>Chromadorea</taxon>
        <taxon>Rhabditida</taxon>
        <taxon>Tylenchina</taxon>
        <taxon>Panagrolaimomorpha</taxon>
        <taxon>Strongyloidoidea</taxon>
        <taxon>Strongyloididae</taxon>
        <taxon>Parastrongyloides</taxon>
    </lineage>
</organism>
<name>A0A0N4ZD98_PARTI</name>
<dbReference type="AlphaFoldDB" id="A0A0N4ZD98"/>
<protein>
    <submittedName>
        <fullName evidence="3">Uncharacterized protein</fullName>
    </submittedName>
</protein>
<proteinExistence type="predicted"/>
<dbReference type="WBParaSite" id="PTRK_0000554000.1">
    <property type="protein sequence ID" value="PTRK_0000554000.1"/>
    <property type="gene ID" value="PTRK_0000554000"/>
</dbReference>